<evidence type="ECO:0000256" key="7">
    <source>
        <dbReference type="ARBA" id="ARBA00023224"/>
    </source>
</evidence>
<feature type="transmembrane region" description="Helical" evidence="8">
    <location>
        <begin position="261"/>
        <end position="287"/>
    </location>
</feature>
<dbReference type="GO" id="GO:0030424">
    <property type="term" value="C:axon"/>
    <property type="evidence" value="ECO:0007669"/>
    <property type="project" value="TreeGrafter"/>
</dbReference>
<sequence>MTSVNPTNWFRKDVVMVYPLVKIYFGYSLALGITSRKLANQRFYSTLFSRTYALVANIITLTVLPFVMWQVRLVFETKMHFPQLILITYNVRYLVSYVVISYTVLSRGFRDTAFNEMQPLLQRLLQEEKGGRCTRCGRKSLIVLIYVKFFTITWLCLTETIFLFYSNEPMNIVNIARFIFLTNATSILNMVPMGYFLALWHIARGFDNMNQRLDKIITSKSSRHLKELQDLWLLHTDLTKTALRINKIYGPQMLASRFDNFIIGVIQAYWGAFFTFRVSTPILWIVYGSVQYQIRALDYFLNDYLADLVVEYQRSAKHSWSEIHWTKETSSYVIYANSLKLELRTCGLFPANRSMWFDMVSGIWYYILVLLQFHFIMEK</sequence>
<comment type="subcellular location">
    <subcellularLocation>
        <location evidence="1 8">Cell membrane</location>
        <topology evidence="1 8">Multi-pass membrane protein</topology>
    </subcellularLocation>
</comment>
<feature type="transmembrane region" description="Helical" evidence="8">
    <location>
        <begin position="359"/>
        <end position="377"/>
    </location>
</feature>
<keyword evidence="6 8" id="KW-0675">Receptor</keyword>
<dbReference type="PANTHER" id="PTHR21143:SF131">
    <property type="entry name" value="GUSTATORY AND ODORANT RECEPTOR 63A-RELATED"/>
    <property type="match status" value="1"/>
</dbReference>
<comment type="function">
    <text evidence="8">Gustatory receptor which mediates acceptance or avoidance behavior, depending on its substrates.</text>
</comment>
<dbReference type="GO" id="GO:0033041">
    <property type="term" value="F:sweet taste receptor activity"/>
    <property type="evidence" value="ECO:0007669"/>
    <property type="project" value="TreeGrafter"/>
</dbReference>
<dbReference type="GO" id="GO:0005886">
    <property type="term" value="C:plasma membrane"/>
    <property type="evidence" value="ECO:0007669"/>
    <property type="project" value="UniProtKB-SubCell"/>
</dbReference>
<gene>
    <name evidence="10" type="primary">Gr59b</name>
</gene>
<accession>A0AB39Z2L5</accession>
<feature type="transmembrane region" description="Helical" evidence="8">
    <location>
        <begin position="83"/>
        <end position="105"/>
    </location>
</feature>
<organism evidence="9 10">
    <name type="scientific">Drosophila suzukii</name>
    <name type="common">Spotted-wing drosophila fruit fly</name>
    <dbReference type="NCBI Taxonomy" id="28584"/>
    <lineage>
        <taxon>Eukaryota</taxon>
        <taxon>Metazoa</taxon>
        <taxon>Ecdysozoa</taxon>
        <taxon>Arthropoda</taxon>
        <taxon>Hexapoda</taxon>
        <taxon>Insecta</taxon>
        <taxon>Pterygota</taxon>
        <taxon>Neoptera</taxon>
        <taxon>Endopterygota</taxon>
        <taxon>Diptera</taxon>
        <taxon>Brachycera</taxon>
        <taxon>Muscomorpha</taxon>
        <taxon>Ephydroidea</taxon>
        <taxon>Drosophilidae</taxon>
        <taxon>Drosophila</taxon>
        <taxon>Sophophora</taxon>
    </lineage>
</organism>
<dbReference type="GO" id="GO:0030425">
    <property type="term" value="C:dendrite"/>
    <property type="evidence" value="ECO:0007669"/>
    <property type="project" value="TreeGrafter"/>
</dbReference>
<dbReference type="Proteomes" id="UP001652628">
    <property type="component" value="Chromosome 2R"/>
</dbReference>
<evidence type="ECO:0000256" key="3">
    <source>
        <dbReference type="ARBA" id="ARBA00022692"/>
    </source>
</evidence>
<dbReference type="GO" id="GO:0007165">
    <property type="term" value="P:signal transduction"/>
    <property type="evidence" value="ECO:0007669"/>
    <property type="project" value="UniProtKB-KW"/>
</dbReference>
<evidence type="ECO:0000313" key="9">
    <source>
        <dbReference type="Proteomes" id="UP001652628"/>
    </source>
</evidence>
<keyword evidence="5 8" id="KW-0472">Membrane</keyword>
<evidence type="ECO:0000256" key="5">
    <source>
        <dbReference type="ARBA" id="ARBA00023136"/>
    </source>
</evidence>
<dbReference type="Pfam" id="PF08395">
    <property type="entry name" value="7tm_7"/>
    <property type="match status" value="1"/>
</dbReference>
<evidence type="ECO:0000256" key="8">
    <source>
        <dbReference type="RuleBase" id="RU363108"/>
    </source>
</evidence>
<dbReference type="AlphaFoldDB" id="A0AB39Z2L5"/>
<comment type="similarity">
    <text evidence="8">Belongs to the insect chemoreceptor superfamily. Gustatory receptor (GR) family.</text>
</comment>
<feature type="transmembrane region" description="Helical" evidence="8">
    <location>
        <begin position="178"/>
        <end position="203"/>
    </location>
</feature>
<feature type="transmembrane region" description="Helical" evidence="8">
    <location>
        <begin position="20"/>
        <end position="39"/>
    </location>
</feature>
<dbReference type="GeneID" id="108008258"/>
<dbReference type="PANTHER" id="PTHR21143">
    <property type="entry name" value="INVERTEBRATE GUSTATORY RECEPTOR"/>
    <property type="match status" value="1"/>
</dbReference>
<dbReference type="RefSeq" id="XP_016927536.3">
    <property type="nucleotide sequence ID" value="XM_017072047.3"/>
</dbReference>
<keyword evidence="3 8" id="KW-0812">Transmembrane</keyword>
<protein>
    <recommendedName>
        <fullName evidence="8">Gustatory receptor</fullName>
    </recommendedName>
</protein>
<keyword evidence="7 8" id="KW-0807">Transducer</keyword>
<evidence type="ECO:0000313" key="10">
    <source>
        <dbReference type="RefSeq" id="XP_016927536.3"/>
    </source>
</evidence>
<keyword evidence="4 8" id="KW-1133">Transmembrane helix</keyword>
<keyword evidence="2 8" id="KW-1003">Cell membrane</keyword>
<dbReference type="GO" id="GO:0043025">
    <property type="term" value="C:neuronal cell body"/>
    <property type="evidence" value="ECO:0007669"/>
    <property type="project" value="TreeGrafter"/>
</dbReference>
<dbReference type="InterPro" id="IPR013604">
    <property type="entry name" value="7TM_chemorcpt"/>
</dbReference>
<reference evidence="10" key="1">
    <citation type="submission" date="2025-08" db="UniProtKB">
        <authorList>
            <consortium name="RefSeq"/>
        </authorList>
    </citation>
    <scope>IDENTIFICATION</scope>
</reference>
<name>A0AB39Z2L5_DROSZ</name>
<evidence type="ECO:0000256" key="2">
    <source>
        <dbReference type="ARBA" id="ARBA00022475"/>
    </source>
</evidence>
<evidence type="ECO:0000256" key="4">
    <source>
        <dbReference type="ARBA" id="ARBA00022989"/>
    </source>
</evidence>
<evidence type="ECO:0000256" key="6">
    <source>
        <dbReference type="ARBA" id="ARBA00023170"/>
    </source>
</evidence>
<feature type="transmembrane region" description="Helical" evidence="8">
    <location>
        <begin position="51"/>
        <end position="71"/>
    </location>
</feature>
<evidence type="ECO:0000256" key="1">
    <source>
        <dbReference type="ARBA" id="ARBA00004651"/>
    </source>
</evidence>
<proteinExistence type="inferred from homology"/>
<keyword evidence="9" id="KW-1185">Reference proteome</keyword>
<feature type="transmembrane region" description="Helical" evidence="8">
    <location>
        <begin position="141"/>
        <end position="166"/>
    </location>
</feature>